<evidence type="ECO:0000313" key="4">
    <source>
        <dbReference type="Proteomes" id="UP000285173"/>
    </source>
</evidence>
<dbReference type="Proteomes" id="UP000283732">
    <property type="component" value="Unassembled WGS sequence"/>
</dbReference>
<evidence type="ECO:0000313" key="3">
    <source>
        <dbReference type="Proteomes" id="UP000283732"/>
    </source>
</evidence>
<sequence>MWQEGEERGKTGKAGKYAWLWNKKNYTPQGKTLYLFSVEAMAFGGKRYRVFLFLKSAAEGKGQFDRDIFPTLFGG</sequence>
<proteinExistence type="predicted"/>
<dbReference type="EMBL" id="QRKC01000001">
    <property type="protein sequence ID" value="RHH79923.1"/>
    <property type="molecule type" value="Genomic_DNA"/>
</dbReference>
<accession>A0A413N4N0</accession>
<reference evidence="3 4" key="1">
    <citation type="submission" date="2018-08" db="EMBL/GenBank/DDBJ databases">
        <title>A genome reference for cultivated species of the human gut microbiota.</title>
        <authorList>
            <person name="Zou Y."/>
            <person name="Xue W."/>
            <person name="Luo G."/>
        </authorList>
    </citation>
    <scope>NUCLEOTIDE SEQUENCE [LARGE SCALE GENOMIC DNA]</scope>
    <source>
        <strain evidence="2 3">AM16-50</strain>
        <strain evidence="1 4">AM50-15</strain>
    </source>
</reference>
<dbReference type="AlphaFoldDB" id="A0A413N4N0"/>
<name>A0A413N4N0_9BACT</name>
<dbReference type="EMBL" id="QSEF01000037">
    <property type="protein sequence ID" value="RGZ43451.1"/>
    <property type="molecule type" value="Genomic_DNA"/>
</dbReference>
<evidence type="ECO:0000313" key="2">
    <source>
        <dbReference type="EMBL" id="RHH79923.1"/>
    </source>
</evidence>
<dbReference type="Proteomes" id="UP000285173">
    <property type="component" value="Unassembled WGS sequence"/>
</dbReference>
<protein>
    <submittedName>
        <fullName evidence="1">Uncharacterized protein</fullName>
    </submittedName>
</protein>
<comment type="caution">
    <text evidence="1">The sequence shown here is derived from an EMBL/GenBank/DDBJ whole genome shotgun (WGS) entry which is preliminary data.</text>
</comment>
<organism evidence="1 4">
    <name type="scientific">Parabacteroides merdae</name>
    <dbReference type="NCBI Taxonomy" id="46503"/>
    <lineage>
        <taxon>Bacteria</taxon>
        <taxon>Pseudomonadati</taxon>
        <taxon>Bacteroidota</taxon>
        <taxon>Bacteroidia</taxon>
        <taxon>Bacteroidales</taxon>
        <taxon>Tannerellaceae</taxon>
        <taxon>Parabacteroides</taxon>
    </lineage>
</organism>
<evidence type="ECO:0000313" key="1">
    <source>
        <dbReference type="EMBL" id="RGZ43451.1"/>
    </source>
</evidence>
<gene>
    <name evidence="2" type="ORF">DW191_02000</name>
    <name evidence="1" type="ORF">DW986_18145</name>
</gene>